<name>A0ABX3C366_9MYCO</name>
<evidence type="ECO:0000256" key="1">
    <source>
        <dbReference type="SAM" id="MobiDB-lite"/>
    </source>
</evidence>
<reference evidence="2 3" key="1">
    <citation type="submission" date="2016-10" db="EMBL/GenBank/DDBJ databases">
        <title>Evaluation of Human, Animal and Environmental Mycobacterium chelonae Isolates by Core Genome Phylogenomic Analysis, Targeted Gene Comparison, and Anti-microbial Susceptibility Patterns: A Tale of Mistaken Identities.</title>
        <authorList>
            <person name="Fogelson S.B."/>
            <person name="Camus A.C."/>
            <person name="Lorenz W."/>
            <person name="Vasireddy R."/>
            <person name="Vasireddy S."/>
            <person name="Smith T."/>
            <person name="Brown-Elliott B.A."/>
            <person name="Wallace R.J.Jr."/>
            <person name="Hasan N.A."/>
            <person name="Reischl U."/>
            <person name="Sanchez S."/>
        </authorList>
    </citation>
    <scope>NUCLEOTIDE SEQUENCE [LARGE SCALE GENOMIC DNA]</scope>
    <source>
        <strain evidence="2 3">8528</strain>
    </source>
</reference>
<feature type="region of interest" description="Disordered" evidence="1">
    <location>
        <begin position="1"/>
        <end position="22"/>
    </location>
</feature>
<proteinExistence type="predicted"/>
<protein>
    <submittedName>
        <fullName evidence="2">Uncharacterized protein</fullName>
    </submittedName>
</protein>
<keyword evidence="3" id="KW-1185">Reference proteome</keyword>
<evidence type="ECO:0000313" key="2">
    <source>
        <dbReference type="EMBL" id="OHU11430.1"/>
    </source>
</evidence>
<sequence length="218" mass="24704">MDHGHAERQRIMSTPTDAEHAADVEAGERRALAMHDAERFADWLNIEQGHDIDWVSTVVYRHDSPVRLRANELVARMRDHDTDSSYFRESAHESRIDADDLVEFDPHNPEHHSVVLGVAKATPLCRYDAYVLRTARDLPEWRNHLRAIGPCGGRFCELRLPQGCNSLTAASAHKTKPVFVARGVFVVAVEVCGHCRKELGREFVAARLSEYRESDRGL</sequence>
<organism evidence="2 3">
    <name type="scientific">Mycobacteroides saopaulense</name>
    <dbReference type="NCBI Taxonomy" id="1578165"/>
    <lineage>
        <taxon>Bacteria</taxon>
        <taxon>Bacillati</taxon>
        <taxon>Actinomycetota</taxon>
        <taxon>Actinomycetes</taxon>
        <taxon>Mycobacteriales</taxon>
        <taxon>Mycobacteriaceae</taxon>
        <taxon>Mycobacteroides</taxon>
    </lineage>
</organism>
<comment type="caution">
    <text evidence="2">The sequence shown here is derived from an EMBL/GenBank/DDBJ whole genome shotgun (WGS) entry which is preliminary data.</text>
</comment>
<gene>
    <name evidence="2" type="ORF">BKG73_08935</name>
</gene>
<dbReference type="EMBL" id="MLIH01000009">
    <property type="protein sequence ID" value="OHU11430.1"/>
    <property type="molecule type" value="Genomic_DNA"/>
</dbReference>
<accession>A0ABX3C366</accession>
<feature type="compositionally biased region" description="Basic and acidic residues" evidence="1">
    <location>
        <begin position="1"/>
        <end position="10"/>
    </location>
</feature>
<dbReference type="Proteomes" id="UP000179621">
    <property type="component" value="Unassembled WGS sequence"/>
</dbReference>
<evidence type="ECO:0000313" key="3">
    <source>
        <dbReference type="Proteomes" id="UP000179621"/>
    </source>
</evidence>